<accession>A0AAD7ETK0</accession>
<feature type="region of interest" description="Disordered" evidence="1">
    <location>
        <begin position="1"/>
        <end position="34"/>
    </location>
</feature>
<comment type="caution">
    <text evidence="2">The sequence shown here is derived from an EMBL/GenBank/DDBJ whole genome shotgun (WGS) entry which is preliminary data.</text>
</comment>
<sequence>MDSVSPSTRGSDLDSRESLSSSASSDYSLTTPSGVPSAQAIIRNMKSMLGGLDDTLGELHGQTMQIALLGGEPQVARDIEKCGCDNAQTSSSYIYACSLRRQLMDHDQRQKDGIEEIKLILKHVECELAPELLKKQAEEDIAREIDQLVAEQVAICLKDHIPQELQDEVAEQQRILEEVRRDLHNSESRRSNAALRKDHGDDNLQVIYKADGTVPAAYPPNLQALFDMDAPTSRALMLEYGMSDTSESRERNLNRLLQFFNVKYQMVSTKQSFGDIGVR</sequence>
<dbReference type="Proteomes" id="UP001218218">
    <property type="component" value="Unassembled WGS sequence"/>
</dbReference>
<evidence type="ECO:0000313" key="3">
    <source>
        <dbReference type="Proteomes" id="UP001218218"/>
    </source>
</evidence>
<dbReference type="EMBL" id="JARIHO010000014">
    <property type="protein sequence ID" value="KAJ7350633.1"/>
    <property type="molecule type" value="Genomic_DNA"/>
</dbReference>
<evidence type="ECO:0000313" key="2">
    <source>
        <dbReference type="EMBL" id="KAJ7350633.1"/>
    </source>
</evidence>
<evidence type="ECO:0000256" key="1">
    <source>
        <dbReference type="SAM" id="MobiDB-lite"/>
    </source>
</evidence>
<feature type="compositionally biased region" description="Polar residues" evidence="1">
    <location>
        <begin position="1"/>
        <end position="10"/>
    </location>
</feature>
<organism evidence="2 3">
    <name type="scientific">Mycena albidolilacea</name>
    <dbReference type="NCBI Taxonomy" id="1033008"/>
    <lineage>
        <taxon>Eukaryota</taxon>
        <taxon>Fungi</taxon>
        <taxon>Dikarya</taxon>
        <taxon>Basidiomycota</taxon>
        <taxon>Agaricomycotina</taxon>
        <taxon>Agaricomycetes</taxon>
        <taxon>Agaricomycetidae</taxon>
        <taxon>Agaricales</taxon>
        <taxon>Marasmiineae</taxon>
        <taxon>Mycenaceae</taxon>
        <taxon>Mycena</taxon>
    </lineage>
</organism>
<proteinExistence type="predicted"/>
<protein>
    <submittedName>
        <fullName evidence="2">Uncharacterized protein</fullName>
    </submittedName>
</protein>
<feature type="compositionally biased region" description="Low complexity" evidence="1">
    <location>
        <begin position="18"/>
        <end position="29"/>
    </location>
</feature>
<gene>
    <name evidence="2" type="ORF">DFH08DRAFT_114474</name>
</gene>
<name>A0AAD7ETK0_9AGAR</name>
<reference evidence="2" key="1">
    <citation type="submission" date="2023-03" db="EMBL/GenBank/DDBJ databases">
        <title>Massive genome expansion in bonnet fungi (Mycena s.s.) driven by repeated elements and novel gene families across ecological guilds.</title>
        <authorList>
            <consortium name="Lawrence Berkeley National Laboratory"/>
            <person name="Harder C.B."/>
            <person name="Miyauchi S."/>
            <person name="Viragh M."/>
            <person name="Kuo A."/>
            <person name="Thoen E."/>
            <person name="Andreopoulos B."/>
            <person name="Lu D."/>
            <person name="Skrede I."/>
            <person name="Drula E."/>
            <person name="Henrissat B."/>
            <person name="Morin E."/>
            <person name="Kohler A."/>
            <person name="Barry K."/>
            <person name="LaButti K."/>
            <person name="Morin E."/>
            <person name="Salamov A."/>
            <person name="Lipzen A."/>
            <person name="Mereny Z."/>
            <person name="Hegedus B."/>
            <person name="Baldrian P."/>
            <person name="Stursova M."/>
            <person name="Weitz H."/>
            <person name="Taylor A."/>
            <person name="Grigoriev I.V."/>
            <person name="Nagy L.G."/>
            <person name="Martin F."/>
            <person name="Kauserud H."/>
        </authorList>
    </citation>
    <scope>NUCLEOTIDE SEQUENCE</scope>
    <source>
        <strain evidence="2">CBHHK002</strain>
    </source>
</reference>
<keyword evidence="3" id="KW-1185">Reference proteome</keyword>
<dbReference type="AlphaFoldDB" id="A0AAD7ETK0"/>